<comment type="caution">
    <text evidence="2">The sequence shown here is derived from an EMBL/GenBank/DDBJ whole genome shotgun (WGS) entry which is preliminary data.</text>
</comment>
<accession>A0AAD7PFT5</accession>
<protein>
    <submittedName>
        <fullName evidence="2">F-box/FBD/LRR-repeat protein</fullName>
    </submittedName>
</protein>
<dbReference type="EMBL" id="JARAOO010000010">
    <property type="protein sequence ID" value="KAJ7953998.1"/>
    <property type="molecule type" value="Genomic_DNA"/>
</dbReference>
<evidence type="ECO:0000313" key="2">
    <source>
        <dbReference type="EMBL" id="KAJ7953998.1"/>
    </source>
</evidence>
<dbReference type="Gene3D" id="3.80.10.10">
    <property type="entry name" value="Ribonuclease Inhibitor"/>
    <property type="match status" value="1"/>
</dbReference>
<dbReference type="AlphaFoldDB" id="A0AAD7PFT5"/>
<feature type="domain" description="FBD" evidence="1">
    <location>
        <begin position="114"/>
        <end position="187"/>
    </location>
</feature>
<dbReference type="InterPro" id="IPR006566">
    <property type="entry name" value="FBD"/>
</dbReference>
<evidence type="ECO:0000259" key="1">
    <source>
        <dbReference type="SMART" id="SM00579"/>
    </source>
</evidence>
<dbReference type="InterPro" id="IPR050232">
    <property type="entry name" value="FBL13/AtMIF1-like"/>
</dbReference>
<dbReference type="SMART" id="SM00579">
    <property type="entry name" value="FBD"/>
    <property type="match status" value="1"/>
</dbReference>
<dbReference type="PANTHER" id="PTHR31900:SF27">
    <property type="entry name" value="FBD DOMAIN-CONTAINING PROTEIN"/>
    <property type="match status" value="1"/>
</dbReference>
<reference evidence="2" key="1">
    <citation type="journal article" date="2023" name="Science">
        <title>Elucidation of the pathway for biosynthesis of saponin adjuvants from the soapbark tree.</title>
        <authorList>
            <person name="Reed J."/>
            <person name="Orme A."/>
            <person name="El-Demerdash A."/>
            <person name="Owen C."/>
            <person name="Martin L.B.B."/>
            <person name="Misra R.C."/>
            <person name="Kikuchi S."/>
            <person name="Rejzek M."/>
            <person name="Martin A.C."/>
            <person name="Harkess A."/>
            <person name="Leebens-Mack J."/>
            <person name="Louveau T."/>
            <person name="Stephenson M.J."/>
            <person name="Osbourn A."/>
        </authorList>
    </citation>
    <scope>NUCLEOTIDE SEQUENCE</scope>
    <source>
        <strain evidence="2">S10</strain>
    </source>
</reference>
<organism evidence="2 3">
    <name type="scientific">Quillaja saponaria</name>
    <name type="common">Soap bark tree</name>
    <dbReference type="NCBI Taxonomy" id="32244"/>
    <lineage>
        <taxon>Eukaryota</taxon>
        <taxon>Viridiplantae</taxon>
        <taxon>Streptophyta</taxon>
        <taxon>Embryophyta</taxon>
        <taxon>Tracheophyta</taxon>
        <taxon>Spermatophyta</taxon>
        <taxon>Magnoliopsida</taxon>
        <taxon>eudicotyledons</taxon>
        <taxon>Gunneridae</taxon>
        <taxon>Pentapetalae</taxon>
        <taxon>rosids</taxon>
        <taxon>fabids</taxon>
        <taxon>Fabales</taxon>
        <taxon>Quillajaceae</taxon>
        <taxon>Quillaja</taxon>
    </lineage>
</organism>
<name>A0AAD7PFT5_QUISA</name>
<keyword evidence="3" id="KW-1185">Reference proteome</keyword>
<gene>
    <name evidence="2" type="ORF">O6P43_025623</name>
</gene>
<dbReference type="PANTHER" id="PTHR31900">
    <property type="entry name" value="F-BOX/RNI SUPERFAMILY PROTEIN-RELATED"/>
    <property type="match status" value="1"/>
</dbReference>
<dbReference type="KEGG" id="qsa:O6P43_025623"/>
<dbReference type="SUPFAM" id="SSF52047">
    <property type="entry name" value="RNI-like"/>
    <property type="match status" value="1"/>
</dbReference>
<proteinExistence type="predicted"/>
<dbReference type="Pfam" id="PF08387">
    <property type="entry name" value="FBD"/>
    <property type="match status" value="1"/>
</dbReference>
<dbReference type="Proteomes" id="UP001163823">
    <property type="component" value="Chromosome 10"/>
</dbReference>
<sequence length="190" mass="21390">MHLSPQTLNFGGGISSNVIDLLSLFPRMERLCFCVKFLTADRNYMERLPSFFNHLKILKLKFLDFSDMEQIFCSLCLIRSCPNLKELAISSDTLSSDSAVDLIVKCMTVQYSICCTLRNLSTVKIKARTGFKGELELVKFLLANSPSLVNLTFKVSGIRNDKDVLLSISQQLLRFQRASPTAEIIFSCEG</sequence>
<dbReference type="InterPro" id="IPR032675">
    <property type="entry name" value="LRR_dom_sf"/>
</dbReference>
<evidence type="ECO:0000313" key="3">
    <source>
        <dbReference type="Proteomes" id="UP001163823"/>
    </source>
</evidence>